<dbReference type="InterPro" id="IPR035435">
    <property type="entry name" value="DPH1/DPH2_euk_archaea"/>
</dbReference>
<keyword evidence="7 10" id="KW-0408">Iron</keyword>
<reference evidence="11 12" key="1">
    <citation type="submission" date="2020-06" db="EMBL/GenBank/DDBJ databases">
        <title>Methanofollis fontis sp. nov., a methanogen isolated from marine sediments near a cold seep at Four-Way Closure Ridge offshore southwestern Taiwan.</title>
        <authorList>
            <person name="Chen S.-C."/>
            <person name="Teng N.-H."/>
            <person name="Lin Y.-S."/>
            <person name="Lai M.-C."/>
            <person name="Chen H.-H."/>
            <person name="Wang C.-C."/>
        </authorList>
    </citation>
    <scope>NUCLEOTIDE SEQUENCE [LARGE SCALE GENOMIC DNA]</scope>
    <source>
        <strain evidence="11 12">DSM 2702</strain>
    </source>
</reference>
<evidence type="ECO:0000256" key="7">
    <source>
        <dbReference type="ARBA" id="ARBA00023004"/>
    </source>
</evidence>
<evidence type="ECO:0000256" key="9">
    <source>
        <dbReference type="ARBA" id="ARBA00048403"/>
    </source>
</evidence>
<evidence type="ECO:0000256" key="8">
    <source>
        <dbReference type="ARBA" id="ARBA00023014"/>
    </source>
</evidence>
<dbReference type="Gene3D" id="3.40.50.11850">
    <property type="entry name" value="Diphthamide synthesis DPH1/DPH2 domain 2"/>
    <property type="match status" value="1"/>
</dbReference>
<evidence type="ECO:0000256" key="4">
    <source>
        <dbReference type="ARBA" id="ARBA00022679"/>
    </source>
</evidence>
<dbReference type="PANTHER" id="PTHR10762:SF1">
    <property type="entry name" value="2-(3-AMINO-3-CARBOXYPROPYL)HISTIDINE SYNTHASE SUBUNIT 1"/>
    <property type="match status" value="1"/>
</dbReference>
<gene>
    <name evidence="11" type="primary">dph2</name>
    <name evidence="11" type="ORF">HWN36_04220</name>
</gene>
<evidence type="ECO:0000313" key="12">
    <source>
        <dbReference type="Proteomes" id="UP000570823"/>
    </source>
</evidence>
<dbReference type="InterPro" id="IPR022428">
    <property type="entry name" value="Dph2_arc"/>
</dbReference>
<keyword evidence="6 10" id="KW-0479">Metal-binding</keyword>
<dbReference type="OrthoDB" id="314at2157"/>
<dbReference type="NCBIfam" id="TIGR03682">
    <property type="entry name" value="arCOG04112"/>
    <property type="match status" value="1"/>
</dbReference>
<dbReference type="NCBIfam" id="TIGR00322">
    <property type="entry name" value="diphth2_R"/>
    <property type="match status" value="1"/>
</dbReference>
<keyword evidence="12" id="KW-1185">Reference proteome</keyword>
<dbReference type="GO" id="GO:0090560">
    <property type="term" value="F:2-(3-amino-3-carboxypropyl)histidine synthase activity"/>
    <property type="evidence" value="ECO:0007669"/>
    <property type="project" value="UniProtKB-UniRule"/>
</dbReference>
<accession>A0A7K4HMV2</accession>
<dbReference type="InterPro" id="IPR042265">
    <property type="entry name" value="DPH1/DPH2_3"/>
</dbReference>
<protein>
    <recommendedName>
        <fullName evidence="3 10">2-(3-amino-3-carboxypropyl)histidine synthase</fullName>
        <ecNumber evidence="3 10">2.5.1.108</ecNumber>
    </recommendedName>
</protein>
<dbReference type="InterPro" id="IPR016435">
    <property type="entry name" value="DPH1/DPH2"/>
</dbReference>
<organism evidence="11 12">
    <name type="scientific">Methanofollis tationis</name>
    <dbReference type="NCBI Taxonomy" id="81417"/>
    <lineage>
        <taxon>Archaea</taxon>
        <taxon>Methanobacteriati</taxon>
        <taxon>Methanobacteriota</taxon>
        <taxon>Stenosarchaea group</taxon>
        <taxon>Methanomicrobia</taxon>
        <taxon>Methanomicrobiales</taxon>
        <taxon>Methanomicrobiaceae</taxon>
        <taxon>Methanofollis</taxon>
    </lineage>
</organism>
<sequence>MSSIPSGELAERIRQTGARRIVLQIPDGLKRQAVPLVRALRAEGIEVAAVAGDPCYGSCDLSLDAVALTGADLLVHIGHAPVDEREGVLFEHLPFDFDPAVVAAAVPLLTGPTVGLVTTVQHAHLLEGVAAVLGEYGIATEVADEGGRTPLAGQVLGCSYANARALTAPEILYVGTGVFHPIGVQMATQRRVIALDPYTGDVQEVSADRLLRRRFALIERARGAESFGILLSTKSGQARPALAERLLALSERAVVITMREVTAAEMTNFGCGAYVNTACPRLAYDDQVRFPVPLLTPQEFEILCGVRAWEDYAIDEI</sequence>
<dbReference type="UniPathway" id="UPA00559"/>
<dbReference type="InterPro" id="IPR042263">
    <property type="entry name" value="DPH1/DPH2_1"/>
</dbReference>
<evidence type="ECO:0000256" key="3">
    <source>
        <dbReference type="ARBA" id="ARBA00012221"/>
    </source>
</evidence>
<dbReference type="Pfam" id="PF01866">
    <property type="entry name" value="Diphthamide_syn"/>
    <property type="match status" value="1"/>
</dbReference>
<comment type="pathway">
    <text evidence="2 10">Protein modification; peptidyl-diphthamide biosynthesis.</text>
</comment>
<dbReference type="GO" id="GO:0046872">
    <property type="term" value="F:metal ion binding"/>
    <property type="evidence" value="ECO:0007669"/>
    <property type="project" value="UniProtKB-KW"/>
</dbReference>
<evidence type="ECO:0000256" key="10">
    <source>
        <dbReference type="PIRNR" id="PIRNR004967"/>
    </source>
</evidence>
<evidence type="ECO:0000313" key="11">
    <source>
        <dbReference type="EMBL" id="NVO66529.1"/>
    </source>
</evidence>
<comment type="cofactor">
    <cofactor evidence="1 10">
        <name>[4Fe-4S] cluster</name>
        <dbReference type="ChEBI" id="CHEBI:49883"/>
    </cofactor>
</comment>
<keyword evidence="5 10" id="KW-0949">S-adenosyl-L-methionine</keyword>
<dbReference type="InterPro" id="IPR042264">
    <property type="entry name" value="DPH1/DPH2_2"/>
</dbReference>
<dbReference type="Proteomes" id="UP000570823">
    <property type="component" value="Unassembled WGS sequence"/>
</dbReference>
<keyword evidence="8 10" id="KW-0411">Iron-sulfur</keyword>
<dbReference type="EC" id="2.5.1.108" evidence="3 10"/>
<name>A0A7K4HMV2_9EURY</name>
<dbReference type="EMBL" id="JABXWR010000001">
    <property type="protein sequence ID" value="NVO66529.1"/>
    <property type="molecule type" value="Genomic_DNA"/>
</dbReference>
<dbReference type="GO" id="GO:0051539">
    <property type="term" value="F:4 iron, 4 sulfur cluster binding"/>
    <property type="evidence" value="ECO:0007669"/>
    <property type="project" value="UniProtKB-UniRule"/>
</dbReference>
<dbReference type="AlphaFoldDB" id="A0A7K4HMV2"/>
<dbReference type="RefSeq" id="WP_176788213.1">
    <property type="nucleotide sequence ID" value="NZ_JABXWR010000001.1"/>
</dbReference>
<dbReference type="GO" id="GO:0017183">
    <property type="term" value="P:protein histidyl modification to diphthamide"/>
    <property type="evidence" value="ECO:0007669"/>
    <property type="project" value="UniProtKB-UniRule"/>
</dbReference>
<comment type="caution">
    <text evidence="11">The sequence shown here is derived from an EMBL/GenBank/DDBJ whole genome shotgun (WGS) entry which is preliminary data.</text>
</comment>
<dbReference type="PIRSF" id="PIRSF004967">
    <property type="entry name" value="DPH1"/>
    <property type="match status" value="1"/>
</dbReference>
<dbReference type="Gene3D" id="3.40.50.11840">
    <property type="entry name" value="Diphthamide synthesis DPH1/DPH2 domain 1"/>
    <property type="match status" value="1"/>
</dbReference>
<comment type="function">
    <text evidence="10">Catalyzes the first step of diphthamide biosynthesis, i.e. the transfer of the 3-amino-3-carboxypropyl group from S-adenosyl-L-methionine (SAM) to the C2 position of the imidazole ring of the target histidine residue in translation elongation factor 2 (EF-2).</text>
</comment>
<evidence type="ECO:0000256" key="1">
    <source>
        <dbReference type="ARBA" id="ARBA00001966"/>
    </source>
</evidence>
<dbReference type="PANTHER" id="PTHR10762">
    <property type="entry name" value="DIPHTHAMIDE BIOSYNTHESIS PROTEIN"/>
    <property type="match status" value="1"/>
</dbReference>
<dbReference type="Gene3D" id="3.40.50.11860">
    <property type="entry name" value="Diphthamide synthesis DPH1/DPH2 domain 3"/>
    <property type="match status" value="1"/>
</dbReference>
<proteinExistence type="inferred from homology"/>
<comment type="similarity">
    <text evidence="10">Belongs to the DPH1/DPH2 family.</text>
</comment>
<evidence type="ECO:0000256" key="2">
    <source>
        <dbReference type="ARBA" id="ARBA00005156"/>
    </source>
</evidence>
<dbReference type="SFLD" id="SFLDS00032">
    <property type="entry name" value="Radical_SAM_3-amino-3-carboxyp"/>
    <property type="match status" value="1"/>
</dbReference>
<keyword evidence="4 10" id="KW-0808">Transferase</keyword>
<keyword evidence="10" id="KW-0004">4Fe-4S</keyword>
<evidence type="ECO:0000256" key="5">
    <source>
        <dbReference type="ARBA" id="ARBA00022691"/>
    </source>
</evidence>
<comment type="catalytic activity">
    <reaction evidence="9 10">
        <text>L-histidyl-[translation elongation factor 2] + S-adenosyl-L-methionine = 2-[(3S)-amino-3-carboxypropyl]-L-histidyl-[translation elongation factor 2] + S-methyl-5'-thioadenosine + H(+)</text>
        <dbReference type="Rhea" id="RHEA:36783"/>
        <dbReference type="Rhea" id="RHEA-COMP:9748"/>
        <dbReference type="Rhea" id="RHEA-COMP:9749"/>
        <dbReference type="ChEBI" id="CHEBI:15378"/>
        <dbReference type="ChEBI" id="CHEBI:17509"/>
        <dbReference type="ChEBI" id="CHEBI:29979"/>
        <dbReference type="ChEBI" id="CHEBI:59789"/>
        <dbReference type="ChEBI" id="CHEBI:73995"/>
        <dbReference type="EC" id="2.5.1.108"/>
    </reaction>
</comment>
<evidence type="ECO:0000256" key="6">
    <source>
        <dbReference type="ARBA" id="ARBA00022723"/>
    </source>
</evidence>